<dbReference type="AlphaFoldDB" id="A0A1H9ULQ3"/>
<evidence type="ECO:0000313" key="1">
    <source>
        <dbReference type="EMBL" id="SES10231.1"/>
    </source>
</evidence>
<reference evidence="2" key="1">
    <citation type="submission" date="2016-10" db="EMBL/GenBank/DDBJ databases">
        <authorList>
            <person name="Varghese N."/>
            <person name="Submissions S."/>
        </authorList>
    </citation>
    <scope>NUCLEOTIDE SEQUENCE [LARGE SCALE GENOMIC DNA]</scope>
    <source>
        <strain evidence="2">CGMCC 1.6495</strain>
    </source>
</reference>
<protein>
    <submittedName>
        <fullName evidence="1">Uncharacterized protein</fullName>
    </submittedName>
</protein>
<accession>A0A1H9ULQ3</accession>
<keyword evidence="2" id="KW-1185">Reference proteome</keyword>
<dbReference type="RefSeq" id="WP_092827938.1">
    <property type="nucleotide sequence ID" value="NZ_FOGS01000007.1"/>
</dbReference>
<dbReference type="EMBL" id="FOGS01000007">
    <property type="protein sequence ID" value="SES10231.1"/>
    <property type="molecule type" value="Genomic_DNA"/>
</dbReference>
<sequence>MQPIIINYKVRGVDIICRRCGNFESPTTAFLARFRLEGTGEQSAVLRCLSCQTSACIQGSALDTLTHARAG</sequence>
<name>A0A1H9ULQ3_9GAMM</name>
<gene>
    <name evidence="1" type="ORF">SAMN04487958_10772</name>
</gene>
<dbReference type="Proteomes" id="UP000198505">
    <property type="component" value="Unassembled WGS sequence"/>
</dbReference>
<proteinExistence type="predicted"/>
<evidence type="ECO:0000313" key="2">
    <source>
        <dbReference type="Proteomes" id="UP000198505"/>
    </source>
</evidence>
<organism evidence="1 2">
    <name type="scientific">Vreelandella subterranea</name>
    <dbReference type="NCBI Taxonomy" id="416874"/>
    <lineage>
        <taxon>Bacteria</taxon>
        <taxon>Pseudomonadati</taxon>
        <taxon>Pseudomonadota</taxon>
        <taxon>Gammaproteobacteria</taxon>
        <taxon>Oceanospirillales</taxon>
        <taxon>Halomonadaceae</taxon>
        <taxon>Vreelandella</taxon>
    </lineage>
</organism>